<accession>A0ACC2M2R5</accession>
<sequence length="164" mass="17819">MPCLAASGAGTADVASARDTVVAAMSEVAAEPYTEEPEHVAAVAEELGDKRRSHIKLVSKQGTRMADGMHGAEMKEWMQSLQSSQVELKATYERHGAMLTEILQREEGSNGAADIKLKAIKKLHGSMMLIATLRAVVFLKEEELKFNGDHKKEPFISVNPFGPV</sequence>
<dbReference type="Proteomes" id="UP001234297">
    <property type="component" value="Chromosome 5"/>
</dbReference>
<dbReference type="EMBL" id="CM056813">
    <property type="protein sequence ID" value="KAJ8639984.1"/>
    <property type="molecule type" value="Genomic_DNA"/>
</dbReference>
<comment type="caution">
    <text evidence="1">The sequence shown here is derived from an EMBL/GenBank/DDBJ whole genome shotgun (WGS) entry which is preliminary data.</text>
</comment>
<proteinExistence type="predicted"/>
<evidence type="ECO:0000313" key="2">
    <source>
        <dbReference type="Proteomes" id="UP001234297"/>
    </source>
</evidence>
<gene>
    <name evidence="1" type="ORF">MRB53_016678</name>
</gene>
<keyword evidence="2" id="KW-1185">Reference proteome</keyword>
<evidence type="ECO:0000313" key="1">
    <source>
        <dbReference type="EMBL" id="KAJ8639984.1"/>
    </source>
</evidence>
<protein>
    <submittedName>
        <fullName evidence="1">Uncharacterized protein</fullName>
    </submittedName>
</protein>
<name>A0ACC2M2R5_PERAE</name>
<reference evidence="1 2" key="1">
    <citation type="journal article" date="2022" name="Hortic Res">
        <title>A haplotype resolved chromosomal level avocado genome allows analysis of novel avocado genes.</title>
        <authorList>
            <person name="Nath O."/>
            <person name="Fletcher S.J."/>
            <person name="Hayward A."/>
            <person name="Shaw L.M."/>
            <person name="Masouleh A.K."/>
            <person name="Furtado A."/>
            <person name="Henry R.J."/>
            <person name="Mitter N."/>
        </authorList>
    </citation>
    <scope>NUCLEOTIDE SEQUENCE [LARGE SCALE GENOMIC DNA]</scope>
    <source>
        <strain evidence="2">cv. Hass</strain>
    </source>
</reference>
<organism evidence="1 2">
    <name type="scientific">Persea americana</name>
    <name type="common">Avocado</name>
    <dbReference type="NCBI Taxonomy" id="3435"/>
    <lineage>
        <taxon>Eukaryota</taxon>
        <taxon>Viridiplantae</taxon>
        <taxon>Streptophyta</taxon>
        <taxon>Embryophyta</taxon>
        <taxon>Tracheophyta</taxon>
        <taxon>Spermatophyta</taxon>
        <taxon>Magnoliopsida</taxon>
        <taxon>Magnoliidae</taxon>
        <taxon>Laurales</taxon>
        <taxon>Lauraceae</taxon>
        <taxon>Persea</taxon>
    </lineage>
</organism>